<name>A0AAE0PCL2_SORBR</name>
<protein>
    <submittedName>
        <fullName evidence="1">Uncharacterized protein</fullName>
    </submittedName>
</protein>
<accession>A0AAE0PCL2</accession>
<dbReference type="EMBL" id="JAUTDP010000008">
    <property type="protein sequence ID" value="KAK3397439.1"/>
    <property type="molecule type" value="Genomic_DNA"/>
</dbReference>
<gene>
    <name evidence="1" type="ORF">B0T20DRAFT_331354</name>
</gene>
<feature type="non-terminal residue" evidence="1">
    <location>
        <position position="138"/>
    </location>
</feature>
<evidence type="ECO:0000313" key="2">
    <source>
        <dbReference type="Proteomes" id="UP001281003"/>
    </source>
</evidence>
<comment type="caution">
    <text evidence="1">The sequence shown here is derived from an EMBL/GenBank/DDBJ whole genome shotgun (WGS) entry which is preliminary data.</text>
</comment>
<dbReference type="Proteomes" id="UP001281003">
    <property type="component" value="Unassembled WGS sequence"/>
</dbReference>
<keyword evidence="2" id="KW-1185">Reference proteome</keyword>
<reference evidence="1" key="2">
    <citation type="submission" date="2023-07" db="EMBL/GenBank/DDBJ databases">
        <authorList>
            <consortium name="Lawrence Berkeley National Laboratory"/>
            <person name="Haridas S."/>
            <person name="Hensen N."/>
            <person name="Bonometti L."/>
            <person name="Westerberg I."/>
            <person name="Brannstrom I.O."/>
            <person name="Guillou S."/>
            <person name="Cros-Aarteil S."/>
            <person name="Calhoun S."/>
            <person name="Kuo A."/>
            <person name="Mondo S."/>
            <person name="Pangilinan J."/>
            <person name="Riley R."/>
            <person name="LaButti K."/>
            <person name="Andreopoulos B."/>
            <person name="Lipzen A."/>
            <person name="Chen C."/>
            <person name="Yanf M."/>
            <person name="Daum C."/>
            <person name="Ng V."/>
            <person name="Clum A."/>
            <person name="Steindorff A."/>
            <person name="Ohm R."/>
            <person name="Martin F."/>
            <person name="Silar P."/>
            <person name="Natvig D."/>
            <person name="Lalanne C."/>
            <person name="Gautier V."/>
            <person name="Ament-velasquez S.L."/>
            <person name="Kruys A."/>
            <person name="Hutchinson M.I."/>
            <person name="Powell A.J."/>
            <person name="Barry K."/>
            <person name="Miller A.N."/>
            <person name="Grigoriev I.V."/>
            <person name="Debuchy R."/>
            <person name="Gladieux P."/>
            <person name="Thoren M.H."/>
            <person name="Johannesson H."/>
        </authorList>
    </citation>
    <scope>NUCLEOTIDE SEQUENCE</scope>
    <source>
        <strain evidence="1">FGSC 1904</strain>
    </source>
</reference>
<dbReference type="AlphaFoldDB" id="A0AAE0PCL2"/>
<sequence>QPNRAARQITKSASQSSLPLWPRNGFRKKNAISAMDLRDSFQPSVKGGGAIRNGSVTTMGAIPIRNRFLGISKGFLARSKSISEANNIWRQKGPSFGLSLYEAYQISISGQRSTMHNPGCTPLLLAKFGTMHSDVVKE</sequence>
<evidence type="ECO:0000313" key="1">
    <source>
        <dbReference type="EMBL" id="KAK3397439.1"/>
    </source>
</evidence>
<reference evidence="1" key="1">
    <citation type="journal article" date="2023" name="Mol. Phylogenet. Evol.">
        <title>Genome-scale phylogeny and comparative genomics of the fungal order Sordariales.</title>
        <authorList>
            <person name="Hensen N."/>
            <person name="Bonometti L."/>
            <person name="Westerberg I."/>
            <person name="Brannstrom I.O."/>
            <person name="Guillou S."/>
            <person name="Cros-Aarteil S."/>
            <person name="Calhoun S."/>
            <person name="Haridas S."/>
            <person name="Kuo A."/>
            <person name="Mondo S."/>
            <person name="Pangilinan J."/>
            <person name="Riley R."/>
            <person name="LaButti K."/>
            <person name="Andreopoulos B."/>
            <person name="Lipzen A."/>
            <person name="Chen C."/>
            <person name="Yan M."/>
            <person name="Daum C."/>
            <person name="Ng V."/>
            <person name="Clum A."/>
            <person name="Steindorff A."/>
            <person name="Ohm R.A."/>
            <person name="Martin F."/>
            <person name="Silar P."/>
            <person name="Natvig D.O."/>
            <person name="Lalanne C."/>
            <person name="Gautier V."/>
            <person name="Ament-Velasquez S.L."/>
            <person name="Kruys A."/>
            <person name="Hutchinson M.I."/>
            <person name="Powell A.J."/>
            <person name="Barry K."/>
            <person name="Miller A.N."/>
            <person name="Grigoriev I.V."/>
            <person name="Debuchy R."/>
            <person name="Gladieux P."/>
            <person name="Hiltunen Thoren M."/>
            <person name="Johannesson H."/>
        </authorList>
    </citation>
    <scope>NUCLEOTIDE SEQUENCE</scope>
    <source>
        <strain evidence="1">FGSC 1904</strain>
    </source>
</reference>
<feature type="non-terminal residue" evidence="1">
    <location>
        <position position="1"/>
    </location>
</feature>
<organism evidence="1 2">
    <name type="scientific">Sordaria brevicollis</name>
    <dbReference type="NCBI Taxonomy" id="83679"/>
    <lineage>
        <taxon>Eukaryota</taxon>
        <taxon>Fungi</taxon>
        <taxon>Dikarya</taxon>
        <taxon>Ascomycota</taxon>
        <taxon>Pezizomycotina</taxon>
        <taxon>Sordariomycetes</taxon>
        <taxon>Sordariomycetidae</taxon>
        <taxon>Sordariales</taxon>
        <taxon>Sordariaceae</taxon>
        <taxon>Sordaria</taxon>
    </lineage>
</organism>
<proteinExistence type="predicted"/>